<sequence length="50" mass="6157">MFEIFEEFIDWYNHRPHGSLNLRRAETPEMAFWRKMPEEYYYGLAVKSLG</sequence>
<gene>
    <name evidence="1" type="ORF">ANIMEMIM_00091</name>
</gene>
<dbReference type="AlphaFoldDB" id="A0A811T6M4"/>
<accession>A0A811T6M4</accession>
<reference evidence="1" key="1">
    <citation type="submission" date="2020-10" db="EMBL/GenBank/DDBJ databases">
        <authorList>
            <person name="Hahn C.J."/>
            <person name="Laso-Perez R."/>
            <person name="Vulcano F."/>
            <person name="Vaziourakis K.-M."/>
            <person name="Stokke R."/>
            <person name="Steen I.H."/>
            <person name="Teske A."/>
            <person name="Boetius A."/>
            <person name="Liebeke M."/>
            <person name="Amann R."/>
            <person name="Knittel K."/>
        </authorList>
    </citation>
    <scope>NUCLEOTIDE SEQUENCE</scope>
    <source>
        <strain evidence="1">Gfbio:e3339647-f889-4370-9287-4fb5cb688e4c:AG393N10_GoMArc1</strain>
    </source>
</reference>
<protein>
    <submittedName>
        <fullName evidence="1">Uncharacterized protein</fullName>
    </submittedName>
</protein>
<comment type="caution">
    <text evidence="1">The sequence shown here is derived from an EMBL/GenBank/DDBJ whole genome shotgun (WGS) entry which is preliminary data.</text>
</comment>
<evidence type="ECO:0000313" key="1">
    <source>
        <dbReference type="EMBL" id="CAD6491139.1"/>
    </source>
</evidence>
<organism evidence="1 2">
    <name type="scientific">Candidatus Argoarchaeum ethanivorans</name>
    <dbReference type="NCBI Taxonomy" id="2608793"/>
    <lineage>
        <taxon>Archaea</taxon>
        <taxon>Methanobacteriati</taxon>
        <taxon>Methanobacteriota</taxon>
        <taxon>Stenosarchaea group</taxon>
        <taxon>Methanomicrobia</taxon>
        <taxon>Methanosarcinales</taxon>
        <taxon>Methanosarcinales incertae sedis</taxon>
        <taxon>GOM Arc I cluster</taxon>
        <taxon>Candidatus Argoarchaeum</taxon>
    </lineage>
</organism>
<proteinExistence type="predicted"/>
<evidence type="ECO:0000313" key="2">
    <source>
        <dbReference type="Proteomes" id="UP000637195"/>
    </source>
</evidence>
<name>A0A811T6M4_9EURY</name>
<dbReference type="EMBL" id="CAJHIM010000003">
    <property type="protein sequence ID" value="CAD6491139.1"/>
    <property type="molecule type" value="Genomic_DNA"/>
</dbReference>
<dbReference type="Proteomes" id="UP000637195">
    <property type="component" value="Unassembled WGS sequence"/>
</dbReference>